<feature type="compositionally biased region" description="Basic and acidic residues" evidence="1">
    <location>
        <begin position="1"/>
        <end position="11"/>
    </location>
</feature>
<reference evidence="3 4" key="1">
    <citation type="journal article" date="2019" name="Int. J. Syst. Evol. Microbiol.">
        <title>The Global Catalogue of Microorganisms (GCM) 10K type strain sequencing project: providing services to taxonomists for standard genome sequencing and annotation.</title>
        <authorList>
            <consortium name="The Broad Institute Genomics Platform"/>
            <consortium name="The Broad Institute Genome Sequencing Center for Infectious Disease"/>
            <person name="Wu L."/>
            <person name="Ma J."/>
        </authorList>
    </citation>
    <scope>NUCLEOTIDE SEQUENCE [LARGE SCALE GENOMIC DNA]</scope>
    <source>
        <strain evidence="3 4">JCM 6833</strain>
    </source>
</reference>
<dbReference type="Proteomes" id="UP001501509">
    <property type="component" value="Unassembled WGS sequence"/>
</dbReference>
<feature type="region of interest" description="Disordered" evidence="1">
    <location>
        <begin position="54"/>
        <end position="114"/>
    </location>
</feature>
<keyword evidence="2" id="KW-1133">Transmembrane helix</keyword>
<proteinExistence type="predicted"/>
<evidence type="ECO:0008006" key="5">
    <source>
        <dbReference type="Google" id="ProtNLM"/>
    </source>
</evidence>
<protein>
    <recommendedName>
        <fullName evidence="5">DUF3558 domain-containing protein</fullName>
    </recommendedName>
</protein>
<feature type="region of interest" description="Disordered" evidence="1">
    <location>
        <begin position="1"/>
        <end position="24"/>
    </location>
</feature>
<dbReference type="EMBL" id="BAAATD010000004">
    <property type="protein sequence ID" value="GAA2598041.1"/>
    <property type="molecule type" value="Genomic_DNA"/>
</dbReference>
<accession>A0ABN3PRT3</accession>
<sequence>MGRPRPPEPFERVYSAPDPPARVRRPRIAAVVTAAVVAAIAAAVVFVLVPGGDERDRARQSPAPAPTGGGATETSRPPSASPSPPAGTSAPSPGPPAAGAPPITALPDSCATVDRGTVRRLIPGARRQEQSRNSTLTTCTYVSAGADSRWLRVEAHLYSPERSESPVDDAKGYYDAQWTQARKPSLERTVSLKPHRGLGDEAFRWFKVDKGQPTVVGQVTVRLRNTVIAVSYSEYAESKSEADSREQTCLAKATDVAREVLAGIS</sequence>
<dbReference type="RefSeq" id="WP_344542021.1">
    <property type="nucleotide sequence ID" value="NZ_BAAATD010000004.1"/>
</dbReference>
<evidence type="ECO:0000256" key="2">
    <source>
        <dbReference type="SAM" id="Phobius"/>
    </source>
</evidence>
<evidence type="ECO:0000313" key="4">
    <source>
        <dbReference type="Proteomes" id="UP001501509"/>
    </source>
</evidence>
<keyword evidence="4" id="KW-1185">Reference proteome</keyword>
<comment type="caution">
    <text evidence="3">The sequence shown here is derived from an EMBL/GenBank/DDBJ whole genome shotgun (WGS) entry which is preliminary data.</text>
</comment>
<keyword evidence="2" id="KW-0812">Transmembrane</keyword>
<organism evidence="3 4">
    <name type="scientific">Actinomadura fulvescens</name>
    <dbReference type="NCBI Taxonomy" id="46160"/>
    <lineage>
        <taxon>Bacteria</taxon>
        <taxon>Bacillati</taxon>
        <taxon>Actinomycetota</taxon>
        <taxon>Actinomycetes</taxon>
        <taxon>Streptosporangiales</taxon>
        <taxon>Thermomonosporaceae</taxon>
        <taxon>Actinomadura</taxon>
    </lineage>
</organism>
<keyword evidence="2" id="KW-0472">Membrane</keyword>
<gene>
    <name evidence="3" type="ORF">GCM10010411_34470</name>
</gene>
<evidence type="ECO:0000256" key="1">
    <source>
        <dbReference type="SAM" id="MobiDB-lite"/>
    </source>
</evidence>
<name>A0ABN3PRT3_9ACTN</name>
<feature type="transmembrane region" description="Helical" evidence="2">
    <location>
        <begin position="28"/>
        <end position="49"/>
    </location>
</feature>
<evidence type="ECO:0000313" key="3">
    <source>
        <dbReference type="EMBL" id="GAA2598041.1"/>
    </source>
</evidence>